<dbReference type="NCBIfam" id="NF033103">
    <property type="entry name" value="bla_class_A"/>
    <property type="match status" value="1"/>
</dbReference>
<keyword evidence="4 6" id="KW-0378">Hydrolase</keyword>
<dbReference type="GO" id="GO:0046677">
    <property type="term" value="P:response to antibiotic"/>
    <property type="evidence" value="ECO:0007669"/>
    <property type="project" value="UniProtKB-UniRule"/>
</dbReference>
<dbReference type="GO" id="GO:0030655">
    <property type="term" value="P:beta-lactam antibiotic catabolic process"/>
    <property type="evidence" value="ECO:0007669"/>
    <property type="project" value="InterPro"/>
</dbReference>
<comment type="similarity">
    <text evidence="2 6">Belongs to the class-A beta-lactamase family.</text>
</comment>
<dbReference type="MEROPS" id="S11.A01"/>
<dbReference type="GO" id="GO:0008800">
    <property type="term" value="F:beta-lactamase activity"/>
    <property type="evidence" value="ECO:0007669"/>
    <property type="project" value="UniProtKB-UniRule"/>
</dbReference>
<dbReference type="InterPro" id="IPR012338">
    <property type="entry name" value="Beta-lactam/transpept-like"/>
</dbReference>
<reference evidence="9" key="1">
    <citation type="submission" date="2011-10" db="EMBL/GenBank/DDBJ databases">
        <authorList>
            <person name="Deng F.-S."/>
        </authorList>
    </citation>
    <scope>NUCLEOTIDE SEQUENCE</scope>
    <source>
        <strain evidence="9">11</strain>
    </source>
</reference>
<evidence type="ECO:0000313" key="9">
    <source>
        <dbReference type="EMBL" id="AFC34212.1"/>
    </source>
</evidence>
<name>H9AXM5_XANCE</name>
<proteinExistence type="inferred from homology"/>
<dbReference type="SUPFAM" id="SSF56601">
    <property type="entry name" value="beta-lactamase/transpeptidase-like"/>
    <property type="match status" value="1"/>
</dbReference>
<feature type="chain" id="PRO_5003617944" description="Beta-lactamase" evidence="7">
    <location>
        <begin position="26"/>
        <end position="296"/>
    </location>
</feature>
<evidence type="ECO:0000256" key="1">
    <source>
        <dbReference type="ARBA" id="ARBA00001526"/>
    </source>
</evidence>
<evidence type="ECO:0000259" key="8">
    <source>
        <dbReference type="Pfam" id="PF13354"/>
    </source>
</evidence>
<gene>
    <name evidence="9" type="primary">bla</name>
</gene>
<dbReference type="InterPro" id="IPR006311">
    <property type="entry name" value="TAT_signal"/>
</dbReference>
<feature type="signal peptide" evidence="7">
    <location>
        <begin position="1"/>
        <end position="25"/>
    </location>
</feature>
<dbReference type="InterPro" id="IPR045155">
    <property type="entry name" value="Beta-lactam_cat"/>
</dbReference>
<evidence type="ECO:0000256" key="3">
    <source>
        <dbReference type="ARBA" id="ARBA00012865"/>
    </source>
</evidence>
<dbReference type="Pfam" id="PF13354">
    <property type="entry name" value="Beta-lactamase2"/>
    <property type="match status" value="1"/>
</dbReference>
<dbReference type="PRINTS" id="PR00118">
    <property type="entry name" value="BLACTAMASEA"/>
</dbReference>
<dbReference type="PANTHER" id="PTHR35333">
    <property type="entry name" value="BETA-LACTAMASE"/>
    <property type="match status" value="1"/>
</dbReference>
<sequence>MLNRRQFLSMTGASVLIAASRPAWALSPVVNVDDMLRARWAEIQRGTGGRLGTCLLDSGSGWRIGQRENERFPMCSTFKFVLAAAVLQRVDKGELRLTQQIKIRASDMLEHAPVTERHVGGSLSVAELCQATMIHSDNPAANLLFPLIGDPPGLTRFLRGIGDTKTRSDRLEPAMNGFAPGEPRDTTTPAAMAATLRTLLLGDALHPASRKQLTAWMIDNRTGDDCLRAGLPRDWKIGDKTGSNGTDTRNDIAIIWPPGRAAPLLLTAYLNGATVDAAARDAALKAVAEAVRDLVG</sequence>
<dbReference type="PROSITE" id="PS51318">
    <property type="entry name" value="TAT"/>
    <property type="match status" value="1"/>
</dbReference>
<evidence type="ECO:0000256" key="7">
    <source>
        <dbReference type="SAM" id="SignalP"/>
    </source>
</evidence>
<keyword evidence="5 6" id="KW-0046">Antibiotic resistance</keyword>
<reference evidence="9" key="2">
    <citation type="journal article" date="2012" name="Antimicrob. Agents Chemother.">
        <title>Contribution of Phe-7 to Tat-Dependent Export of ?-Lactamase in Xanthomonas campestris.</title>
        <authorList>
            <person name="Lee C.W."/>
            <person name="Tseng Y.H."/>
            <person name="Deng F.S."/>
            <person name="Lin J.W."/>
            <person name="Tseng Y.H."/>
            <person name="Weng S.F."/>
        </authorList>
    </citation>
    <scope>NUCLEOTIDE SEQUENCE</scope>
    <source>
        <strain evidence="9">11</strain>
    </source>
</reference>
<dbReference type="EC" id="3.5.2.6" evidence="3 6"/>
<dbReference type="PANTHER" id="PTHR35333:SF3">
    <property type="entry name" value="BETA-LACTAMASE-TYPE TRANSPEPTIDASE FOLD CONTAINING PROTEIN"/>
    <property type="match status" value="1"/>
</dbReference>
<comment type="catalytic activity">
    <reaction evidence="1 6">
        <text>a beta-lactam + H2O = a substituted beta-amino acid</text>
        <dbReference type="Rhea" id="RHEA:20401"/>
        <dbReference type="ChEBI" id="CHEBI:15377"/>
        <dbReference type="ChEBI" id="CHEBI:35627"/>
        <dbReference type="ChEBI" id="CHEBI:140347"/>
        <dbReference type="EC" id="3.5.2.6"/>
    </reaction>
</comment>
<dbReference type="EMBL" id="JN935203">
    <property type="protein sequence ID" value="AFC34212.1"/>
    <property type="molecule type" value="Genomic_DNA"/>
</dbReference>
<dbReference type="InterPro" id="IPR023650">
    <property type="entry name" value="Beta-lactam_class-A_AS"/>
</dbReference>
<dbReference type="Gene3D" id="3.40.710.10">
    <property type="entry name" value="DD-peptidase/beta-lactamase superfamily"/>
    <property type="match status" value="1"/>
</dbReference>
<evidence type="ECO:0000256" key="6">
    <source>
        <dbReference type="RuleBase" id="RU361140"/>
    </source>
</evidence>
<keyword evidence="7" id="KW-0732">Signal</keyword>
<dbReference type="AlphaFoldDB" id="H9AXM5"/>
<dbReference type="InterPro" id="IPR000871">
    <property type="entry name" value="Beta-lactam_class-A"/>
</dbReference>
<evidence type="ECO:0000256" key="5">
    <source>
        <dbReference type="ARBA" id="ARBA00023251"/>
    </source>
</evidence>
<protein>
    <recommendedName>
        <fullName evidence="3 6">Beta-lactamase</fullName>
        <ecNumber evidence="3 6">3.5.2.6</ecNumber>
    </recommendedName>
</protein>
<organism evidence="9">
    <name type="scientific">Xanthomonas campestris pv. campestris</name>
    <dbReference type="NCBI Taxonomy" id="340"/>
    <lineage>
        <taxon>Bacteria</taxon>
        <taxon>Pseudomonadati</taxon>
        <taxon>Pseudomonadota</taxon>
        <taxon>Gammaproteobacteria</taxon>
        <taxon>Lysobacterales</taxon>
        <taxon>Lysobacteraceae</taxon>
        <taxon>Xanthomonas</taxon>
    </lineage>
</organism>
<accession>H9AXM5</accession>
<evidence type="ECO:0000256" key="2">
    <source>
        <dbReference type="ARBA" id="ARBA00009009"/>
    </source>
</evidence>
<dbReference type="SMR" id="H9AXM5"/>
<feature type="domain" description="Beta-lactamase class A catalytic" evidence="8">
    <location>
        <begin position="55"/>
        <end position="262"/>
    </location>
</feature>
<dbReference type="PROSITE" id="PS00146">
    <property type="entry name" value="BETA_LACTAMASE_A"/>
    <property type="match status" value="1"/>
</dbReference>
<evidence type="ECO:0000256" key="4">
    <source>
        <dbReference type="ARBA" id="ARBA00022801"/>
    </source>
</evidence>